<dbReference type="CDD" id="cd00118">
    <property type="entry name" value="LysM"/>
    <property type="match status" value="1"/>
</dbReference>
<name>A0ABU1UD06_9MICC</name>
<feature type="region of interest" description="Disordered" evidence="1">
    <location>
        <begin position="152"/>
        <end position="182"/>
    </location>
</feature>
<dbReference type="PANTHER" id="PTHR34700">
    <property type="entry name" value="POTASSIUM BINDING PROTEIN KBP"/>
    <property type="match status" value="1"/>
</dbReference>
<keyword evidence="5" id="KW-1185">Reference proteome</keyword>
<evidence type="ECO:0000256" key="2">
    <source>
        <dbReference type="SAM" id="Phobius"/>
    </source>
</evidence>
<feature type="domain" description="LysM" evidence="3">
    <location>
        <begin position="213"/>
        <end position="270"/>
    </location>
</feature>
<accession>A0ABU1UD06</accession>
<protein>
    <submittedName>
        <fullName evidence="4">Nucleoid-associated protein YgaU</fullName>
    </submittedName>
</protein>
<reference evidence="4 5" key="1">
    <citation type="submission" date="2023-07" db="EMBL/GenBank/DDBJ databases">
        <title>Sorghum-associated microbial communities from plants grown in Nebraska, USA.</title>
        <authorList>
            <person name="Schachtman D."/>
        </authorList>
    </citation>
    <scope>NUCLEOTIDE SEQUENCE [LARGE SCALE GENOMIC DNA]</scope>
    <source>
        <strain evidence="4 5">BE167</strain>
    </source>
</reference>
<dbReference type="InterPro" id="IPR018392">
    <property type="entry name" value="LysM"/>
</dbReference>
<feature type="transmembrane region" description="Helical" evidence="2">
    <location>
        <begin position="61"/>
        <end position="87"/>
    </location>
</feature>
<dbReference type="RefSeq" id="WP_310057175.1">
    <property type="nucleotide sequence ID" value="NZ_JAVDVQ010000008.1"/>
</dbReference>
<keyword evidence="2" id="KW-0812">Transmembrane</keyword>
<evidence type="ECO:0000313" key="5">
    <source>
        <dbReference type="Proteomes" id="UP001252243"/>
    </source>
</evidence>
<proteinExistence type="predicted"/>
<dbReference type="PROSITE" id="PS51782">
    <property type="entry name" value="LYSM"/>
    <property type="match status" value="1"/>
</dbReference>
<dbReference type="InterPro" id="IPR052196">
    <property type="entry name" value="Bact_Kbp"/>
</dbReference>
<dbReference type="InterPro" id="IPR036779">
    <property type="entry name" value="LysM_dom_sf"/>
</dbReference>
<dbReference type="EMBL" id="JAVDVQ010000008">
    <property type="protein sequence ID" value="MDR7083074.1"/>
    <property type="molecule type" value="Genomic_DNA"/>
</dbReference>
<keyword evidence="2" id="KW-0472">Membrane</keyword>
<gene>
    <name evidence="4" type="ORF">J2X01_002364</name>
</gene>
<evidence type="ECO:0000256" key="1">
    <source>
        <dbReference type="SAM" id="MobiDB-lite"/>
    </source>
</evidence>
<feature type="transmembrane region" description="Helical" evidence="2">
    <location>
        <begin position="20"/>
        <end position="40"/>
    </location>
</feature>
<comment type="caution">
    <text evidence="4">The sequence shown here is derived from an EMBL/GenBank/DDBJ whole genome shotgun (WGS) entry which is preliminary data.</text>
</comment>
<keyword evidence="2" id="KW-1133">Transmembrane helix</keyword>
<evidence type="ECO:0000259" key="3">
    <source>
        <dbReference type="PROSITE" id="PS51782"/>
    </source>
</evidence>
<sequence>MTNAVVPERGDRPARPADAAMAAAILLLGVFLAGTGGSIVRRWQSSSARQQSLGFEDQLGMVANVAGLIVITWWSMSFVMAAAAALLERSGRAHAGSAAGKFAPAFMRRLALAALGVQLLTAPLATASTPPAVPGPAAAAAAAEPSAVWTPEPVPAATAAPPPSFDSGNPAAPAPAPAPAVANPHWRPLSPVVEPGLLAGRPLRLQQPTGQAAEVTVRPGDSLWSLSAARLGPYASDVEIALDWPRLYQANRDTIGANPHLLRPGQVLKLPPGS</sequence>
<dbReference type="Gene3D" id="3.10.350.10">
    <property type="entry name" value="LysM domain"/>
    <property type="match status" value="1"/>
</dbReference>
<dbReference type="PANTHER" id="PTHR34700:SF4">
    <property type="entry name" value="PHAGE-LIKE ELEMENT PBSX PROTEIN XKDP"/>
    <property type="match status" value="1"/>
</dbReference>
<evidence type="ECO:0000313" key="4">
    <source>
        <dbReference type="EMBL" id="MDR7083074.1"/>
    </source>
</evidence>
<dbReference type="SMART" id="SM00257">
    <property type="entry name" value="LysM"/>
    <property type="match status" value="1"/>
</dbReference>
<dbReference type="Pfam" id="PF01476">
    <property type="entry name" value="LysM"/>
    <property type="match status" value="1"/>
</dbReference>
<dbReference type="Proteomes" id="UP001252243">
    <property type="component" value="Unassembled WGS sequence"/>
</dbReference>
<organism evidence="4 5">
    <name type="scientific">Arthrobacter ginsengisoli</name>
    <dbReference type="NCBI Taxonomy" id="1356565"/>
    <lineage>
        <taxon>Bacteria</taxon>
        <taxon>Bacillati</taxon>
        <taxon>Actinomycetota</taxon>
        <taxon>Actinomycetes</taxon>
        <taxon>Micrococcales</taxon>
        <taxon>Micrococcaceae</taxon>
        <taxon>Arthrobacter</taxon>
    </lineage>
</organism>